<dbReference type="SUPFAM" id="SSF48726">
    <property type="entry name" value="Immunoglobulin"/>
    <property type="match status" value="1"/>
</dbReference>
<accession>A0ABD0ML81</accession>
<feature type="non-terminal residue" evidence="3">
    <location>
        <position position="1"/>
    </location>
</feature>
<protein>
    <recommendedName>
        <fullName evidence="2">Ig-like domain-containing protein</fullName>
    </recommendedName>
</protein>
<feature type="non-terminal residue" evidence="3">
    <location>
        <position position="101"/>
    </location>
</feature>
<evidence type="ECO:0000313" key="3">
    <source>
        <dbReference type="EMBL" id="KAL0149730.1"/>
    </source>
</evidence>
<keyword evidence="4" id="KW-1185">Reference proteome</keyword>
<gene>
    <name evidence="3" type="ORF">M9458_054966</name>
</gene>
<dbReference type="InterPro" id="IPR003599">
    <property type="entry name" value="Ig_sub"/>
</dbReference>
<dbReference type="AlphaFoldDB" id="A0ABD0ML81"/>
<dbReference type="InterPro" id="IPR003598">
    <property type="entry name" value="Ig_sub2"/>
</dbReference>
<feature type="domain" description="Ig-like" evidence="2">
    <location>
        <begin position="1"/>
        <end position="97"/>
    </location>
</feature>
<sequence length="101" mass="11396">CTVESSSIIICAPGESVLLPCRDINSPHAHVQWWYSDSKILTPQYSVVPVDTIKGQRYKDRVKIHGNNSLSITRLTVDDTGMYWCKTTETDTNRNVQLGIE</sequence>
<keyword evidence="1" id="KW-0393">Immunoglobulin domain</keyword>
<evidence type="ECO:0000259" key="2">
    <source>
        <dbReference type="PROSITE" id="PS50835"/>
    </source>
</evidence>
<dbReference type="PROSITE" id="PS50835">
    <property type="entry name" value="IG_LIKE"/>
    <property type="match status" value="1"/>
</dbReference>
<dbReference type="InterPro" id="IPR013783">
    <property type="entry name" value="Ig-like_fold"/>
</dbReference>
<dbReference type="Gene3D" id="2.60.40.10">
    <property type="entry name" value="Immunoglobulins"/>
    <property type="match status" value="1"/>
</dbReference>
<organism evidence="3 4">
    <name type="scientific">Cirrhinus mrigala</name>
    <name type="common">Mrigala</name>
    <dbReference type="NCBI Taxonomy" id="683832"/>
    <lineage>
        <taxon>Eukaryota</taxon>
        <taxon>Metazoa</taxon>
        <taxon>Chordata</taxon>
        <taxon>Craniata</taxon>
        <taxon>Vertebrata</taxon>
        <taxon>Euteleostomi</taxon>
        <taxon>Actinopterygii</taxon>
        <taxon>Neopterygii</taxon>
        <taxon>Teleostei</taxon>
        <taxon>Ostariophysi</taxon>
        <taxon>Cypriniformes</taxon>
        <taxon>Cyprinidae</taxon>
        <taxon>Labeoninae</taxon>
        <taxon>Labeonini</taxon>
        <taxon>Cirrhinus</taxon>
    </lineage>
</organism>
<dbReference type="PANTHER" id="PTHR11422">
    <property type="entry name" value="T-CELL SURFACE GLYCOPROTEIN CD4"/>
    <property type="match status" value="1"/>
</dbReference>
<dbReference type="InterPro" id="IPR007110">
    <property type="entry name" value="Ig-like_dom"/>
</dbReference>
<dbReference type="EMBL" id="JAMKFB020000326">
    <property type="protein sequence ID" value="KAL0149730.1"/>
    <property type="molecule type" value="Genomic_DNA"/>
</dbReference>
<dbReference type="PANTHER" id="PTHR11422:SF10">
    <property type="entry name" value="IG-LIKE DOMAIN-CONTAINING PROTEIN"/>
    <property type="match status" value="1"/>
</dbReference>
<evidence type="ECO:0000256" key="1">
    <source>
        <dbReference type="ARBA" id="ARBA00023319"/>
    </source>
</evidence>
<dbReference type="Pfam" id="PF00047">
    <property type="entry name" value="ig"/>
    <property type="match status" value="1"/>
</dbReference>
<proteinExistence type="predicted"/>
<name>A0ABD0ML81_CIRMR</name>
<evidence type="ECO:0000313" key="4">
    <source>
        <dbReference type="Proteomes" id="UP001529510"/>
    </source>
</evidence>
<reference evidence="3 4" key="1">
    <citation type="submission" date="2024-05" db="EMBL/GenBank/DDBJ databases">
        <title>Genome sequencing and assembly of Indian major carp, Cirrhinus mrigala (Hamilton, 1822).</title>
        <authorList>
            <person name="Mohindra V."/>
            <person name="Chowdhury L.M."/>
            <person name="Lal K."/>
            <person name="Jena J.K."/>
        </authorList>
    </citation>
    <scope>NUCLEOTIDE SEQUENCE [LARGE SCALE GENOMIC DNA]</scope>
    <source>
        <strain evidence="3">CM1030</strain>
        <tissue evidence="3">Blood</tissue>
    </source>
</reference>
<dbReference type="InterPro" id="IPR036179">
    <property type="entry name" value="Ig-like_dom_sf"/>
</dbReference>
<dbReference type="SMART" id="SM00409">
    <property type="entry name" value="IG"/>
    <property type="match status" value="1"/>
</dbReference>
<dbReference type="Proteomes" id="UP001529510">
    <property type="component" value="Unassembled WGS sequence"/>
</dbReference>
<dbReference type="InterPro" id="IPR013151">
    <property type="entry name" value="Immunoglobulin_dom"/>
</dbReference>
<dbReference type="SMART" id="SM00408">
    <property type="entry name" value="IGc2"/>
    <property type="match status" value="1"/>
</dbReference>
<comment type="caution">
    <text evidence="3">The sequence shown here is derived from an EMBL/GenBank/DDBJ whole genome shotgun (WGS) entry which is preliminary data.</text>
</comment>